<protein>
    <submittedName>
        <fullName evidence="4">Unannotated protein</fullName>
    </submittedName>
</protein>
<organism evidence="4">
    <name type="scientific">freshwater metagenome</name>
    <dbReference type="NCBI Taxonomy" id="449393"/>
    <lineage>
        <taxon>unclassified sequences</taxon>
        <taxon>metagenomes</taxon>
        <taxon>ecological metagenomes</taxon>
    </lineage>
</organism>
<proteinExistence type="inferred from homology"/>
<dbReference type="EMBL" id="CAFBLT010000002">
    <property type="protein sequence ID" value="CAB4881411.1"/>
    <property type="molecule type" value="Genomic_DNA"/>
</dbReference>
<sequence length="264" mass="28373">MIGTENLTYEVVGQTAIVTMNRPEAKNALSLPMLVGMVDSWMEIDANDDIRCAILTGAGGTFCAGMDLKSMGEPGNEIYAERMAQDPDLHWKALLRHYNVKKPLIAAVEGYAVAGGTEILQATDIRVAGESATFGVFEARRGLFPLGGSTVRLRRQIPYTVAMDLLLTGRPVPAQEAKEIGLIGHVVPDGTALDKAMEIAAMICANGPLAVEAIKRSVLETEGMSEVDGLARELELGWPVFASDDAKEGPKAFAEKRPANFKKK</sequence>
<dbReference type="InterPro" id="IPR014748">
    <property type="entry name" value="Enoyl-CoA_hydra_C"/>
</dbReference>
<dbReference type="Pfam" id="PF00378">
    <property type="entry name" value="ECH_1"/>
    <property type="match status" value="1"/>
</dbReference>
<feature type="compositionally biased region" description="Basic and acidic residues" evidence="2">
    <location>
        <begin position="245"/>
        <end position="258"/>
    </location>
</feature>
<gene>
    <name evidence="3" type="ORF">UFOPK3164_01559</name>
    <name evidence="4" type="ORF">UFOPK3427_01517</name>
    <name evidence="5" type="ORF">UFOPK4112_00243</name>
</gene>
<dbReference type="CDD" id="cd06558">
    <property type="entry name" value="crotonase-like"/>
    <property type="match status" value="1"/>
</dbReference>
<dbReference type="Gene3D" id="3.90.226.10">
    <property type="entry name" value="2-enoyl-CoA Hydratase, Chain A, domain 1"/>
    <property type="match status" value="1"/>
</dbReference>
<dbReference type="EMBL" id="CAFABE010000105">
    <property type="protein sequence ID" value="CAB4833987.1"/>
    <property type="molecule type" value="Genomic_DNA"/>
</dbReference>
<dbReference type="InterPro" id="IPR001753">
    <property type="entry name" value="Enoyl-CoA_hydra/iso"/>
</dbReference>
<evidence type="ECO:0000256" key="2">
    <source>
        <dbReference type="SAM" id="MobiDB-lite"/>
    </source>
</evidence>
<dbReference type="Gene3D" id="1.10.12.10">
    <property type="entry name" value="Lyase 2-enoyl-coa Hydratase, Chain A, domain 2"/>
    <property type="match status" value="1"/>
</dbReference>
<dbReference type="InterPro" id="IPR029045">
    <property type="entry name" value="ClpP/crotonase-like_dom_sf"/>
</dbReference>
<dbReference type="PANTHER" id="PTHR43802">
    <property type="entry name" value="ENOYL-COA HYDRATASE"/>
    <property type="match status" value="1"/>
</dbReference>
<reference evidence="4" key="1">
    <citation type="submission" date="2020-05" db="EMBL/GenBank/DDBJ databases">
        <authorList>
            <person name="Chiriac C."/>
            <person name="Salcher M."/>
            <person name="Ghai R."/>
            <person name="Kavagutti S V."/>
        </authorList>
    </citation>
    <scope>NUCLEOTIDE SEQUENCE</scope>
</reference>
<evidence type="ECO:0000313" key="5">
    <source>
        <dbReference type="EMBL" id="CAB5009887.1"/>
    </source>
</evidence>
<dbReference type="NCBIfam" id="NF005864">
    <property type="entry name" value="PRK07799.1"/>
    <property type="match status" value="1"/>
</dbReference>
<dbReference type="EMBL" id="CAFBPM010000002">
    <property type="protein sequence ID" value="CAB5009887.1"/>
    <property type="molecule type" value="Genomic_DNA"/>
</dbReference>
<name>A0A6J7EGR4_9ZZZZ</name>
<evidence type="ECO:0000313" key="3">
    <source>
        <dbReference type="EMBL" id="CAB4833987.1"/>
    </source>
</evidence>
<evidence type="ECO:0000256" key="1">
    <source>
        <dbReference type="ARBA" id="ARBA00005254"/>
    </source>
</evidence>
<evidence type="ECO:0000313" key="4">
    <source>
        <dbReference type="EMBL" id="CAB4881411.1"/>
    </source>
</evidence>
<dbReference type="AlphaFoldDB" id="A0A6J7EGR4"/>
<accession>A0A6J7EGR4</accession>
<feature type="region of interest" description="Disordered" evidence="2">
    <location>
        <begin position="245"/>
        <end position="264"/>
    </location>
</feature>
<dbReference type="PANTHER" id="PTHR43802:SF1">
    <property type="entry name" value="IP11341P-RELATED"/>
    <property type="match status" value="1"/>
</dbReference>
<comment type="similarity">
    <text evidence="1">Belongs to the enoyl-CoA hydratase/isomerase family.</text>
</comment>
<dbReference type="SUPFAM" id="SSF52096">
    <property type="entry name" value="ClpP/crotonase"/>
    <property type="match status" value="1"/>
</dbReference>